<evidence type="ECO:0000256" key="6">
    <source>
        <dbReference type="ARBA" id="ARBA00023002"/>
    </source>
</evidence>
<dbReference type="EMBL" id="JBFOHL010000016">
    <property type="protein sequence ID" value="MEW9625621.1"/>
    <property type="molecule type" value="Genomic_DNA"/>
</dbReference>
<dbReference type="PANTHER" id="PTHR30004:SF5">
    <property type="entry name" value="4-HYDROXYTHREONINE-4-PHOSPHATE DEHYDROGENASE"/>
    <property type="match status" value="1"/>
</dbReference>
<dbReference type="InterPro" id="IPR005255">
    <property type="entry name" value="PdxA_fam"/>
</dbReference>
<dbReference type="PANTHER" id="PTHR30004">
    <property type="entry name" value="4-HYDROXYTHREONINE-4-PHOSPHATE DEHYDROGENASE"/>
    <property type="match status" value="1"/>
</dbReference>
<keyword evidence="7 10" id="KW-0520">NAD</keyword>
<feature type="binding site" evidence="10">
    <location>
        <position position="135"/>
    </location>
    <ligand>
        <name>substrate</name>
    </ligand>
</feature>
<feature type="binding site" evidence="10">
    <location>
        <position position="289"/>
    </location>
    <ligand>
        <name>substrate</name>
    </ligand>
</feature>
<evidence type="ECO:0000256" key="3">
    <source>
        <dbReference type="ARBA" id="ARBA00022833"/>
    </source>
</evidence>
<evidence type="ECO:0000256" key="10">
    <source>
        <dbReference type="HAMAP-Rule" id="MF_00536"/>
    </source>
</evidence>
<evidence type="ECO:0000256" key="1">
    <source>
        <dbReference type="ARBA" id="ARBA00022490"/>
    </source>
</evidence>
<comment type="caution">
    <text evidence="11">The sequence shown here is derived from an EMBL/GenBank/DDBJ whole genome shotgun (WGS) entry which is preliminary data.</text>
</comment>
<evidence type="ECO:0000313" key="12">
    <source>
        <dbReference type="Proteomes" id="UP001556170"/>
    </source>
</evidence>
<feature type="binding site" evidence="10">
    <location>
        <position position="271"/>
    </location>
    <ligand>
        <name>substrate</name>
    </ligand>
</feature>
<keyword evidence="6 10" id="KW-0560">Oxidoreductase</keyword>
<gene>
    <name evidence="10 11" type="primary">pdxA</name>
    <name evidence="11" type="ORF">ABQJ56_15435</name>
</gene>
<comment type="catalytic activity">
    <reaction evidence="10">
        <text>4-(phosphooxy)-L-threonine + NAD(+) = 3-amino-2-oxopropyl phosphate + CO2 + NADH</text>
        <dbReference type="Rhea" id="RHEA:32275"/>
        <dbReference type="ChEBI" id="CHEBI:16526"/>
        <dbReference type="ChEBI" id="CHEBI:57279"/>
        <dbReference type="ChEBI" id="CHEBI:57540"/>
        <dbReference type="ChEBI" id="CHEBI:57945"/>
        <dbReference type="ChEBI" id="CHEBI:58452"/>
        <dbReference type="EC" id="1.1.1.262"/>
    </reaction>
</comment>
<evidence type="ECO:0000256" key="7">
    <source>
        <dbReference type="ARBA" id="ARBA00023027"/>
    </source>
</evidence>
<sequence>MALPRLAVTAGEPAGIGPELIARLAATPLAADLVAVTDRNLLERAAARCGLHLALVDDDGTPRDQRGDGSLRVHHVPLGATEIPGRPDPRNARHVLATLAEAADGCLAGRYAAVVTAPLQKATINEAGIRFSGHTEFFAERTGADVVMMLASPELRVALATTHLPLSAVPAAITRTALERTLRIVHAELRAKFGVATPRIAVLGLNPHAGEGGHLGREELDTIIPLLDDLRAEGMQLIGPLPADTAFVPAQRARYDAVLAMYHDQALPVLKSEAFDRTVNLTLGLPFIRTSVDHGTALDLAGSGRADPASLIAAADMALSLIARSSPLLLRGEGRGDGPLRRQTP</sequence>
<dbReference type="NCBIfam" id="TIGR00557">
    <property type="entry name" value="pdxA"/>
    <property type="match status" value="1"/>
</dbReference>
<dbReference type="Proteomes" id="UP001556170">
    <property type="component" value="Unassembled WGS sequence"/>
</dbReference>
<keyword evidence="5 10" id="KW-0521">NADP</keyword>
<keyword evidence="3 10" id="KW-0862">Zinc</keyword>
<dbReference type="InterPro" id="IPR037510">
    <property type="entry name" value="PdxA"/>
</dbReference>
<accession>A0ABV3QSP7</accession>
<evidence type="ECO:0000256" key="9">
    <source>
        <dbReference type="ARBA" id="ARBA00023285"/>
    </source>
</evidence>
<dbReference type="Pfam" id="PF04166">
    <property type="entry name" value="PdxA"/>
    <property type="match status" value="1"/>
</dbReference>
<comment type="subunit">
    <text evidence="10">Homodimer.</text>
</comment>
<evidence type="ECO:0000256" key="5">
    <source>
        <dbReference type="ARBA" id="ARBA00022857"/>
    </source>
</evidence>
<comment type="subcellular location">
    <subcellularLocation>
        <location evidence="10">Cytoplasm</location>
    </subcellularLocation>
</comment>
<keyword evidence="8 10" id="KW-0664">Pyridoxine biosynthesis</keyword>
<organism evidence="11 12">
    <name type="scientific">Rhodanobacter geophilus</name>
    <dbReference type="NCBI Taxonomy" id="3162488"/>
    <lineage>
        <taxon>Bacteria</taxon>
        <taxon>Pseudomonadati</taxon>
        <taxon>Pseudomonadota</taxon>
        <taxon>Gammaproteobacteria</taxon>
        <taxon>Lysobacterales</taxon>
        <taxon>Rhodanobacteraceae</taxon>
        <taxon>Rhodanobacter</taxon>
    </lineage>
</organism>
<comment type="similarity">
    <text evidence="10">Belongs to the PdxA family.</text>
</comment>
<dbReference type="RefSeq" id="WP_367845910.1">
    <property type="nucleotide sequence ID" value="NZ_JBFOHL010000016.1"/>
</dbReference>
<comment type="pathway">
    <text evidence="10">Cofactor biosynthesis; pyridoxine 5'-phosphate biosynthesis; pyridoxine 5'-phosphate from D-erythrose 4-phosphate: step 4/5.</text>
</comment>
<feature type="binding site" evidence="10">
    <location>
        <position position="134"/>
    </location>
    <ligand>
        <name>substrate</name>
    </ligand>
</feature>
<keyword evidence="12" id="KW-1185">Reference proteome</keyword>
<dbReference type="Gene3D" id="3.40.718.10">
    <property type="entry name" value="Isopropylmalate Dehydrogenase"/>
    <property type="match status" value="1"/>
</dbReference>
<evidence type="ECO:0000256" key="4">
    <source>
        <dbReference type="ARBA" id="ARBA00022842"/>
    </source>
</evidence>
<name>A0ABV3QSP7_9GAMM</name>
<dbReference type="HAMAP" id="MF_00536">
    <property type="entry name" value="PdxA"/>
    <property type="match status" value="1"/>
</dbReference>
<feature type="binding site" evidence="10">
    <location>
        <position position="208"/>
    </location>
    <ligand>
        <name>a divalent metal cation</name>
        <dbReference type="ChEBI" id="CHEBI:60240"/>
        <note>ligand shared between dimeric partners</note>
    </ligand>
</feature>
<dbReference type="SUPFAM" id="SSF53659">
    <property type="entry name" value="Isocitrate/Isopropylmalate dehydrogenase-like"/>
    <property type="match status" value="1"/>
</dbReference>
<feature type="binding site" evidence="10">
    <location>
        <position position="280"/>
    </location>
    <ligand>
        <name>substrate</name>
    </ligand>
</feature>
<comment type="function">
    <text evidence="10">Catalyzes the NAD(P)-dependent oxidation of 4-(phosphooxy)-L-threonine (HTP) into 2-amino-3-oxo-4-(phosphooxy)butyric acid which spontaneously decarboxylates to form 3-amino-2-oxopropyl phosphate (AHAP).</text>
</comment>
<dbReference type="EC" id="1.1.1.262" evidence="10"/>
<protein>
    <recommendedName>
        <fullName evidence="10">4-hydroxythreonine-4-phosphate dehydrogenase</fullName>
        <ecNumber evidence="10">1.1.1.262</ecNumber>
    </recommendedName>
    <alternativeName>
        <fullName evidence="10">4-(phosphohydroxy)-L-threonine dehydrogenase</fullName>
    </alternativeName>
</protein>
<keyword evidence="1 10" id="KW-0963">Cytoplasm</keyword>
<keyword evidence="2 10" id="KW-0479">Metal-binding</keyword>
<comment type="miscellaneous">
    <text evidence="10">The active site is located at the dimer interface.</text>
</comment>
<feature type="binding site" evidence="10">
    <location>
        <position position="263"/>
    </location>
    <ligand>
        <name>a divalent metal cation</name>
        <dbReference type="ChEBI" id="CHEBI:60240"/>
        <note>ligand shared between dimeric partners</note>
    </ligand>
</feature>
<comment type="cofactor">
    <cofactor evidence="10">
        <name>Zn(2+)</name>
        <dbReference type="ChEBI" id="CHEBI:29105"/>
    </cofactor>
    <cofactor evidence="10">
        <name>Mg(2+)</name>
        <dbReference type="ChEBI" id="CHEBI:18420"/>
    </cofactor>
    <cofactor evidence="10">
        <name>Co(2+)</name>
        <dbReference type="ChEBI" id="CHEBI:48828"/>
    </cofactor>
    <text evidence="10">Binds 1 divalent metal cation per subunit. Can use ions such as Zn(2+), Mg(2+) or Co(2+).</text>
</comment>
<proteinExistence type="inferred from homology"/>
<dbReference type="GO" id="GO:0050570">
    <property type="term" value="F:4-hydroxythreonine-4-phosphate dehydrogenase activity"/>
    <property type="evidence" value="ECO:0007669"/>
    <property type="project" value="UniProtKB-EC"/>
</dbReference>
<feature type="binding site" evidence="10">
    <location>
        <position position="163"/>
    </location>
    <ligand>
        <name>a divalent metal cation</name>
        <dbReference type="ChEBI" id="CHEBI:60240"/>
        <note>ligand shared between dimeric partners</note>
    </ligand>
</feature>
<keyword evidence="9 10" id="KW-0170">Cobalt</keyword>
<keyword evidence="4 10" id="KW-0460">Magnesium</keyword>
<evidence type="ECO:0000313" key="11">
    <source>
        <dbReference type="EMBL" id="MEW9625621.1"/>
    </source>
</evidence>
<evidence type="ECO:0000256" key="2">
    <source>
        <dbReference type="ARBA" id="ARBA00022723"/>
    </source>
</evidence>
<reference evidence="11 12" key="1">
    <citation type="submission" date="2024-06" db="EMBL/GenBank/DDBJ databases">
        <authorList>
            <person name="Woo H."/>
        </authorList>
    </citation>
    <scope>NUCLEOTIDE SEQUENCE [LARGE SCALE GENOMIC DNA]</scope>
    <source>
        <strain evidence="11 12">S2-g</strain>
    </source>
</reference>
<evidence type="ECO:0000256" key="8">
    <source>
        <dbReference type="ARBA" id="ARBA00023096"/>
    </source>
</evidence>